<dbReference type="PROSITE" id="PS51833">
    <property type="entry name" value="HDOD"/>
    <property type="match status" value="1"/>
</dbReference>
<dbReference type="InterPro" id="IPR003607">
    <property type="entry name" value="HD/PDEase_dom"/>
</dbReference>
<protein>
    <submittedName>
        <fullName evidence="2">HDOD domain-containing protein</fullName>
    </submittedName>
</protein>
<dbReference type="InterPro" id="IPR052340">
    <property type="entry name" value="RNase_Y/CdgJ"/>
</dbReference>
<dbReference type="Pfam" id="PF08668">
    <property type="entry name" value="HDOD"/>
    <property type="match status" value="1"/>
</dbReference>
<organism evidence="2 3">
    <name type="scientific">Geomonas terrae</name>
    <dbReference type="NCBI Taxonomy" id="2562681"/>
    <lineage>
        <taxon>Bacteria</taxon>
        <taxon>Pseudomonadati</taxon>
        <taxon>Thermodesulfobacteriota</taxon>
        <taxon>Desulfuromonadia</taxon>
        <taxon>Geobacterales</taxon>
        <taxon>Geobacteraceae</taxon>
        <taxon>Geomonas</taxon>
    </lineage>
</organism>
<reference evidence="2 3" key="1">
    <citation type="submission" date="2019-04" db="EMBL/GenBank/DDBJ databases">
        <title>Geobacter oryzae sp. nov., ferric-reducing bacteria isolated from paddy soil.</title>
        <authorList>
            <person name="Xu Z."/>
            <person name="Masuda Y."/>
            <person name="Itoh H."/>
            <person name="Senoo K."/>
        </authorList>
    </citation>
    <scope>NUCLEOTIDE SEQUENCE [LARGE SCALE GENOMIC DNA]</scope>
    <source>
        <strain evidence="2 3">Red111</strain>
    </source>
</reference>
<gene>
    <name evidence="2" type="ORF">E4633_03520</name>
</gene>
<dbReference type="InterPro" id="IPR013976">
    <property type="entry name" value="HDOD"/>
</dbReference>
<feature type="domain" description="HDOD" evidence="1">
    <location>
        <begin position="20"/>
        <end position="214"/>
    </location>
</feature>
<dbReference type="AlphaFoldDB" id="A0A4S1CLA7"/>
<evidence type="ECO:0000313" key="2">
    <source>
        <dbReference type="EMBL" id="TGU74544.1"/>
    </source>
</evidence>
<sequence>MDKKAMMQTAQEMVESFVDLPTIPHVATRVIELLDRPGVELDEVADMILADQVLAARVIKMVNSPLYKPANEIKSVKRALIYLGFRHIRELAFTCSFVDVFEGRDGIFDVRSFWEHSFGVGVVAKIIAQRVRYPDTEKAYLVGIVHDIGEVFLSFYRKDAFRSLLDSVKGQPFRLVDKEAEYLGTSHSEIGYCIAKKWNFPADYCEVIALHHAPEDATIDPTLCAIVNLADLFCSVRQLDYGGTSWVSFNLAEEKAWAILRSYAPSLADLDVERFCYELDDRVPEIQDMVKSIFQGIGASEPS</sequence>
<accession>A0A4S1CLA7</accession>
<dbReference type="CDD" id="cd00077">
    <property type="entry name" value="HDc"/>
    <property type="match status" value="1"/>
</dbReference>
<dbReference type="SMART" id="SM00471">
    <property type="entry name" value="HDc"/>
    <property type="match status" value="1"/>
</dbReference>
<proteinExistence type="predicted"/>
<dbReference type="Proteomes" id="UP000306416">
    <property type="component" value="Unassembled WGS sequence"/>
</dbReference>
<dbReference type="SUPFAM" id="SSF109604">
    <property type="entry name" value="HD-domain/PDEase-like"/>
    <property type="match status" value="1"/>
</dbReference>
<evidence type="ECO:0000259" key="1">
    <source>
        <dbReference type="PROSITE" id="PS51833"/>
    </source>
</evidence>
<dbReference type="RefSeq" id="WP_135868871.1">
    <property type="nucleotide sequence ID" value="NZ_SRSC01000001.1"/>
</dbReference>
<comment type="caution">
    <text evidence="2">The sequence shown here is derived from an EMBL/GenBank/DDBJ whole genome shotgun (WGS) entry which is preliminary data.</text>
</comment>
<dbReference type="Gene3D" id="1.10.3210.10">
    <property type="entry name" value="Hypothetical protein af1432"/>
    <property type="match status" value="1"/>
</dbReference>
<dbReference type="EMBL" id="SRSC01000001">
    <property type="protein sequence ID" value="TGU74544.1"/>
    <property type="molecule type" value="Genomic_DNA"/>
</dbReference>
<keyword evidence="3" id="KW-1185">Reference proteome</keyword>
<dbReference type="PANTHER" id="PTHR33525">
    <property type="match status" value="1"/>
</dbReference>
<name>A0A4S1CLA7_9BACT</name>
<evidence type="ECO:0000313" key="3">
    <source>
        <dbReference type="Proteomes" id="UP000306416"/>
    </source>
</evidence>
<dbReference type="PANTHER" id="PTHR33525:SF3">
    <property type="entry name" value="RIBONUCLEASE Y"/>
    <property type="match status" value="1"/>
</dbReference>